<name>A0A238H9X3_9BURK</name>
<dbReference type="AlphaFoldDB" id="A0A238H9X3"/>
<evidence type="ECO:0000313" key="2">
    <source>
        <dbReference type="Proteomes" id="UP000198460"/>
    </source>
</evidence>
<accession>A0A238H9X3</accession>
<reference evidence="1 2" key="1">
    <citation type="submission" date="2017-04" db="EMBL/GenBank/DDBJ databases">
        <authorList>
            <person name="Afonso C.L."/>
            <person name="Miller P.J."/>
            <person name="Scott M.A."/>
            <person name="Spackman E."/>
            <person name="Goraichik I."/>
            <person name="Dimitrov K.M."/>
            <person name="Suarez D.L."/>
            <person name="Swayne D.E."/>
        </authorList>
    </citation>
    <scope>NUCLEOTIDE SEQUENCE [LARGE SCALE GENOMIC DNA]</scope>
    <source>
        <strain evidence="1">LMG 28154</strain>
    </source>
</reference>
<gene>
    <name evidence="1" type="ORF">BSIN_0716</name>
</gene>
<dbReference type="Proteomes" id="UP000198460">
    <property type="component" value="Unassembled WGS sequence"/>
</dbReference>
<evidence type="ECO:0000313" key="1">
    <source>
        <dbReference type="EMBL" id="SMG01817.1"/>
    </source>
</evidence>
<sequence>MLAAAVFGSRLSGGRTFALHDACRRDMRALPVPHPAGMCAVRRGDGISGGSCRK</sequence>
<dbReference type="EMBL" id="FXAN01000083">
    <property type="protein sequence ID" value="SMG01817.1"/>
    <property type="molecule type" value="Genomic_DNA"/>
</dbReference>
<protein>
    <submittedName>
        <fullName evidence="1">Uncharacterized protein</fullName>
    </submittedName>
</protein>
<organism evidence="1 2">
    <name type="scientific">Burkholderia singularis</name>
    <dbReference type="NCBI Taxonomy" id="1503053"/>
    <lineage>
        <taxon>Bacteria</taxon>
        <taxon>Pseudomonadati</taxon>
        <taxon>Pseudomonadota</taxon>
        <taxon>Betaproteobacteria</taxon>
        <taxon>Burkholderiales</taxon>
        <taxon>Burkholderiaceae</taxon>
        <taxon>Burkholderia</taxon>
        <taxon>pseudomallei group</taxon>
    </lineage>
</organism>
<proteinExistence type="predicted"/>